<gene>
    <name evidence="3" type="ORF">THAPSDRAFT_7818</name>
</gene>
<dbReference type="HOGENOM" id="CLU_328882_0_0_1"/>
<reference evidence="3 4" key="2">
    <citation type="journal article" date="2008" name="Nature">
        <title>The Phaeodactylum genome reveals the evolutionary history of diatom genomes.</title>
        <authorList>
            <person name="Bowler C."/>
            <person name="Allen A.E."/>
            <person name="Badger J.H."/>
            <person name="Grimwood J."/>
            <person name="Jabbari K."/>
            <person name="Kuo A."/>
            <person name="Maheswari U."/>
            <person name="Martens C."/>
            <person name="Maumus F."/>
            <person name="Otillar R.P."/>
            <person name="Rayko E."/>
            <person name="Salamov A."/>
            <person name="Vandepoele K."/>
            <person name="Beszteri B."/>
            <person name="Gruber A."/>
            <person name="Heijde M."/>
            <person name="Katinka M."/>
            <person name="Mock T."/>
            <person name="Valentin K."/>
            <person name="Verret F."/>
            <person name="Berges J.A."/>
            <person name="Brownlee C."/>
            <person name="Cadoret J.P."/>
            <person name="Chiovitti A."/>
            <person name="Choi C.J."/>
            <person name="Coesel S."/>
            <person name="De Martino A."/>
            <person name="Detter J.C."/>
            <person name="Durkin C."/>
            <person name="Falciatore A."/>
            <person name="Fournet J."/>
            <person name="Haruta M."/>
            <person name="Huysman M.J."/>
            <person name="Jenkins B.D."/>
            <person name="Jiroutova K."/>
            <person name="Jorgensen R.E."/>
            <person name="Joubert Y."/>
            <person name="Kaplan A."/>
            <person name="Kroger N."/>
            <person name="Kroth P.G."/>
            <person name="La Roche J."/>
            <person name="Lindquist E."/>
            <person name="Lommer M."/>
            <person name="Martin-Jezequel V."/>
            <person name="Lopez P.J."/>
            <person name="Lucas S."/>
            <person name="Mangogna M."/>
            <person name="McGinnis K."/>
            <person name="Medlin L.K."/>
            <person name="Montsant A."/>
            <person name="Oudot-Le Secq M.P."/>
            <person name="Napoli C."/>
            <person name="Obornik M."/>
            <person name="Parker M.S."/>
            <person name="Petit J.L."/>
            <person name="Porcel B.M."/>
            <person name="Poulsen N."/>
            <person name="Robison M."/>
            <person name="Rychlewski L."/>
            <person name="Rynearson T.A."/>
            <person name="Schmutz J."/>
            <person name="Shapiro H."/>
            <person name="Siaut M."/>
            <person name="Stanley M."/>
            <person name="Sussman M.R."/>
            <person name="Taylor A.R."/>
            <person name="Vardi A."/>
            <person name="von Dassow P."/>
            <person name="Vyverman W."/>
            <person name="Willis A."/>
            <person name="Wyrwicz L.S."/>
            <person name="Rokhsar D.S."/>
            <person name="Weissenbach J."/>
            <person name="Armbrust E.V."/>
            <person name="Green B.R."/>
            <person name="Van de Peer Y."/>
            <person name="Grigoriev I.V."/>
        </authorList>
    </citation>
    <scope>NUCLEOTIDE SEQUENCE [LARGE SCALE GENOMIC DNA]</scope>
    <source>
        <strain evidence="3 4">CCMP1335</strain>
    </source>
</reference>
<protein>
    <submittedName>
        <fullName evidence="3">Uncharacterized protein</fullName>
    </submittedName>
</protein>
<dbReference type="KEGG" id="tps:THAPSDRAFT_7818"/>
<reference evidence="3 4" key="1">
    <citation type="journal article" date="2004" name="Science">
        <title>The genome of the diatom Thalassiosira pseudonana: ecology, evolution, and metabolism.</title>
        <authorList>
            <person name="Armbrust E.V."/>
            <person name="Berges J.A."/>
            <person name="Bowler C."/>
            <person name="Green B.R."/>
            <person name="Martinez D."/>
            <person name="Putnam N.H."/>
            <person name="Zhou S."/>
            <person name="Allen A.E."/>
            <person name="Apt K.E."/>
            <person name="Bechner M."/>
            <person name="Brzezinski M.A."/>
            <person name="Chaal B.K."/>
            <person name="Chiovitti A."/>
            <person name="Davis A.K."/>
            <person name="Demarest M.S."/>
            <person name="Detter J.C."/>
            <person name="Glavina T."/>
            <person name="Goodstein D."/>
            <person name="Hadi M.Z."/>
            <person name="Hellsten U."/>
            <person name="Hildebrand M."/>
            <person name="Jenkins B.D."/>
            <person name="Jurka J."/>
            <person name="Kapitonov V.V."/>
            <person name="Kroger N."/>
            <person name="Lau W.W."/>
            <person name="Lane T.W."/>
            <person name="Larimer F.W."/>
            <person name="Lippmeier J.C."/>
            <person name="Lucas S."/>
            <person name="Medina M."/>
            <person name="Montsant A."/>
            <person name="Obornik M."/>
            <person name="Parker M.S."/>
            <person name="Palenik B."/>
            <person name="Pazour G.J."/>
            <person name="Richardson P.M."/>
            <person name="Rynearson T.A."/>
            <person name="Saito M.A."/>
            <person name="Schwartz D.C."/>
            <person name="Thamatrakoln K."/>
            <person name="Valentin K."/>
            <person name="Vardi A."/>
            <person name="Wilkerson F.P."/>
            <person name="Rokhsar D.S."/>
        </authorList>
    </citation>
    <scope>NUCLEOTIDE SEQUENCE [LARGE SCALE GENOMIC DNA]</scope>
    <source>
        <strain evidence="3 4">CCMP1335</strain>
    </source>
</reference>
<dbReference type="RefSeq" id="XP_002291914.1">
    <property type="nucleotide sequence ID" value="XM_002291878.1"/>
</dbReference>
<feature type="compositionally biased region" description="Low complexity" evidence="2">
    <location>
        <begin position="1"/>
        <end position="15"/>
    </location>
</feature>
<proteinExistence type="predicted"/>
<accession>B8C7L6</accession>
<evidence type="ECO:0000313" key="3">
    <source>
        <dbReference type="EMBL" id="EED90765.1"/>
    </source>
</evidence>
<dbReference type="Proteomes" id="UP000001449">
    <property type="component" value="Chromosome 8"/>
</dbReference>
<organism evidence="3 4">
    <name type="scientific">Thalassiosira pseudonana</name>
    <name type="common">Marine diatom</name>
    <name type="synonym">Cyclotella nana</name>
    <dbReference type="NCBI Taxonomy" id="35128"/>
    <lineage>
        <taxon>Eukaryota</taxon>
        <taxon>Sar</taxon>
        <taxon>Stramenopiles</taxon>
        <taxon>Ochrophyta</taxon>
        <taxon>Bacillariophyta</taxon>
        <taxon>Coscinodiscophyceae</taxon>
        <taxon>Thalassiosirophycidae</taxon>
        <taxon>Thalassiosirales</taxon>
        <taxon>Thalassiosiraceae</taxon>
        <taxon>Thalassiosira</taxon>
    </lineage>
</organism>
<feature type="region of interest" description="Disordered" evidence="2">
    <location>
        <begin position="574"/>
        <end position="626"/>
    </location>
</feature>
<sequence>MNDHGSSSNSNDGGSFYRQGSQSPSQIMQQPTTNTHRFPSQQRNPLSSSLSLHEVTVASSINEGDSNQNSNSTMSTTTSLSQSLSLCGHPGNCNCGRIDASLFSNISAGELDELLMETEREVAGMEMELEQARGQLRQQQQMRMQQQQGGVSFNDSIVARGRSSTMEGGMNDGFARGQCSFSIPASSMNHRQNFNSFNNNSSKKNTNMSSTRNIFRGQQGNGLSRSFTGYSNTSKSDTASFGMISNGKRGGGMNEHMASLRRSWHPSSNEDNVSSYDYSFGNVDSKSANINRVDYLSSLRSSWHPSSTNSYAGSSINTNSNVGLSSSFTAMDNTFVDGTFDRNLSNSTHSVRAPPNSHSFRPIRGTHSAVDLTSLPQVNNTKAPVSSDHAKRRRLNSNGMLLDMLSDCINPAVENKPSVNLKSDEEGYTNVVYSIDNIASPNPLLRTKNSSDSDEFTELTPINQSKGYGEGDSPMGSTPIMFAEFFLSKMSDGDGLEGIVTVPPPPLYQETGSNDSRLSRCGGNTNTGEPLTQGGRSSASAPSSFKFNEVEFDPLPKMPASLTQSNLRGYQMQKYQAQESPSPLQLPKKKDAPTQTKKPAKKKPAKKSSSSSSSEEDAPIVRSTANHMITPSSAIISALSAEVRSQVQSTKESSVSAIPDFASAMEASQQSQQDIHDWDRKFGLRRAHSKTMRDSTRSRKKVLEFLKGEGLELFRKSALSSSVTTASTVGSSFTSTASNALLYQNDDMDDIDNQRDVFIKSEEVPVRDDLIVDDGAEDNSIGSFSHSSEEEDLDESHRKHTTISTIEEEKSGGSNSSSSEDLKFEQDELTQMFRRASLDHCAKTASTSSPVETAVTTSSSPNDEDRMQCFARSA</sequence>
<feature type="compositionally biased region" description="Polar residues" evidence="2">
    <location>
        <begin position="18"/>
        <end position="48"/>
    </location>
</feature>
<feature type="region of interest" description="Disordered" evidence="2">
    <location>
        <begin position="502"/>
        <end position="543"/>
    </location>
</feature>
<feature type="compositionally biased region" description="Polar residues" evidence="2">
    <location>
        <begin position="574"/>
        <end position="583"/>
    </location>
</feature>
<keyword evidence="1" id="KW-0175">Coiled coil</keyword>
<feature type="compositionally biased region" description="Polar residues" evidence="2">
    <location>
        <begin position="510"/>
        <end position="543"/>
    </location>
</feature>
<dbReference type="EMBL" id="CM000644">
    <property type="protein sequence ID" value="EED90765.1"/>
    <property type="molecule type" value="Genomic_DNA"/>
</dbReference>
<dbReference type="PaxDb" id="35128-Thaps7818"/>
<feature type="region of interest" description="Disordered" evidence="2">
    <location>
        <begin position="446"/>
        <end position="474"/>
    </location>
</feature>
<feature type="region of interest" description="Disordered" evidence="2">
    <location>
        <begin position="769"/>
        <end position="874"/>
    </location>
</feature>
<dbReference type="eggNOG" id="ENOG502T2PC">
    <property type="taxonomic scope" value="Eukaryota"/>
</dbReference>
<evidence type="ECO:0000256" key="2">
    <source>
        <dbReference type="SAM" id="MobiDB-lite"/>
    </source>
</evidence>
<evidence type="ECO:0000256" key="1">
    <source>
        <dbReference type="SAM" id="Coils"/>
    </source>
</evidence>
<keyword evidence="4" id="KW-1185">Reference proteome</keyword>
<feature type="coiled-coil region" evidence="1">
    <location>
        <begin position="108"/>
        <end position="142"/>
    </location>
</feature>
<dbReference type="AlphaFoldDB" id="B8C7L6"/>
<dbReference type="InParanoid" id="B8C7L6"/>
<dbReference type="GeneID" id="7444964"/>
<feature type="compositionally biased region" description="Polar residues" evidence="2">
    <location>
        <begin position="844"/>
        <end position="861"/>
    </location>
</feature>
<feature type="region of interest" description="Disordered" evidence="2">
    <location>
        <begin position="1"/>
        <end position="48"/>
    </location>
</feature>
<evidence type="ECO:0000313" key="4">
    <source>
        <dbReference type="Proteomes" id="UP000001449"/>
    </source>
</evidence>
<name>B8C7L6_THAPS</name>